<dbReference type="PANTHER" id="PTHR17490">
    <property type="entry name" value="SUA5"/>
    <property type="match status" value="1"/>
</dbReference>
<evidence type="ECO:0000259" key="14">
    <source>
        <dbReference type="PROSITE" id="PS51163"/>
    </source>
</evidence>
<evidence type="ECO:0000256" key="4">
    <source>
        <dbReference type="ARBA" id="ARBA00015492"/>
    </source>
</evidence>
<evidence type="ECO:0000256" key="11">
    <source>
        <dbReference type="ARBA" id="ARBA00029774"/>
    </source>
</evidence>
<evidence type="ECO:0000256" key="13">
    <source>
        <dbReference type="PIRNR" id="PIRNR004930"/>
    </source>
</evidence>
<dbReference type="InterPro" id="IPR006070">
    <property type="entry name" value="Sua5-like_dom"/>
</dbReference>
<dbReference type="NCBIfam" id="TIGR00057">
    <property type="entry name" value="L-threonylcarbamoyladenylate synthase"/>
    <property type="match status" value="1"/>
</dbReference>
<dbReference type="EMBL" id="JBBMQO010000006">
    <property type="protein sequence ID" value="MEM5502165.1"/>
    <property type="molecule type" value="Genomic_DNA"/>
</dbReference>
<dbReference type="Pfam" id="PF01300">
    <property type="entry name" value="Sua5_yciO_yrdC"/>
    <property type="match status" value="1"/>
</dbReference>
<dbReference type="Gene3D" id="3.90.870.10">
    <property type="entry name" value="DHBP synthase"/>
    <property type="match status" value="1"/>
</dbReference>
<dbReference type="InterPro" id="IPR017945">
    <property type="entry name" value="DHBP_synth_RibB-like_a/b_dom"/>
</dbReference>
<keyword evidence="8 13" id="KW-0548">Nucleotidyltransferase</keyword>
<feature type="domain" description="YrdC-like" evidence="14">
    <location>
        <begin position="14"/>
        <end position="200"/>
    </location>
</feature>
<comment type="function">
    <text evidence="13">Required for the formation of a threonylcarbamoyl group on adenosine at position 37 (t(6)A37) in tRNAs that read codons beginning with adenine.</text>
</comment>
<reference evidence="15 16" key="1">
    <citation type="submission" date="2024-03" db="EMBL/GenBank/DDBJ databases">
        <title>Community enrichment and isolation of bacterial strains for fucoidan degradation.</title>
        <authorList>
            <person name="Sichert A."/>
        </authorList>
    </citation>
    <scope>NUCLEOTIDE SEQUENCE [LARGE SCALE GENOMIC DNA]</scope>
    <source>
        <strain evidence="15 16">AS62</strain>
    </source>
</reference>
<gene>
    <name evidence="15" type="ORF">WNY59_11235</name>
</gene>
<protein>
    <recommendedName>
        <fullName evidence="4 13">Threonylcarbamoyl-AMP synthase</fullName>
        <shortName evidence="13">TC-AMP synthase</shortName>
        <ecNumber evidence="3 13">2.7.7.87</ecNumber>
    </recommendedName>
    <alternativeName>
        <fullName evidence="11 13">L-threonylcarbamoyladenylate synthase</fullName>
    </alternativeName>
</protein>
<dbReference type="Pfam" id="PF03481">
    <property type="entry name" value="Sua5_C"/>
    <property type="match status" value="1"/>
</dbReference>
<dbReference type="Proteomes" id="UP001477870">
    <property type="component" value="Unassembled WGS sequence"/>
</dbReference>
<keyword evidence="9 13" id="KW-0547">Nucleotide-binding</keyword>
<dbReference type="SUPFAM" id="SSF55821">
    <property type="entry name" value="YrdC/RibB"/>
    <property type="match status" value="1"/>
</dbReference>
<keyword evidence="6 13" id="KW-0808">Transferase</keyword>
<proteinExistence type="inferred from homology"/>
<dbReference type="Gene3D" id="3.40.50.11030">
    <property type="entry name" value="Threonylcarbamoyl-AMP synthase, C-terminal domain"/>
    <property type="match status" value="1"/>
</dbReference>
<keyword evidence="10 13" id="KW-0067">ATP-binding</keyword>
<dbReference type="GO" id="GO:0061710">
    <property type="term" value="F:L-threonylcarbamoyladenylate synthase"/>
    <property type="evidence" value="ECO:0007669"/>
    <property type="project" value="UniProtKB-EC"/>
</dbReference>
<keyword evidence="5 13" id="KW-0963">Cytoplasm</keyword>
<dbReference type="PROSITE" id="PS51163">
    <property type="entry name" value="YRDC"/>
    <property type="match status" value="1"/>
</dbReference>
<evidence type="ECO:0000256" key="1">
    <source>
        <dbReference type="ARBA" id="ARBA00004496"/>
    </source>
</evidence>
<dbReference type="InterPro" id="IPR038385">
    <property type="entry name" value="Sua5/YwlC_C"/>
</dbReference>
<evidence type="ECO:0000256" key="6">
    <source>
        <dbReference type="ARBA" id="ARBA00022679"/>
    </source>
</evidence>
<evidence type="ECO:0000256" key="5">
    <source>
        <dbReference type="ARBA" id="ARBA00022490"/>
    </source>
</evidence>
<comment type="caution">
    <text evidence="15">The sequence shown here is derived from an EMBL/GenBank/DDBJ whole genome shotgun (WGS) entry which is preliminary data.</text>
</comment>
<organism evidence="15 16">
    <name type="scientific">Ahrensia kielensis</name>
    <dbReference type="NCBI Taxonomy" id="76980"/>
    <lineage>
        <taxon>Bacteria</taxon>
        <taxon>Pseudomonadati</taxon>
        <taxon>Pseudomonadota</taxon>
        <taxon>Alphaproteobacteria</taxon>
        <taxon>Hyphomicrobiales</taxon>
        <taxon>Ahrensiaceae</taxon>
        <taxon>Ahrensia</taxon>
    </lineage>
</organism>
<comment type="subcellular location">
    <subcellularLocation>
        <location evidence="1 13">Cytoplasm</location>
    </subcellularLocation>
</comment>
<keyword evidence="16" id="KW-1185">Reference proteome</keyword>
<evidence type="ECO:0000256" key="9">
    <source>
        <dbReference type="ARBA" id="ARBA00022741"/>
    </source>
</evidence>
<comment type="similarity">
    <text evidence="2 13">Belongs to the SUA5 family.</text>
</comment>
<evidence type="ECO:0000256" key="2">
    <source>
        <dbReference type="ARBA" id="ARBA00007663"/>
    </source>
</evidence>
<comment type="catalytic activity">
    <reaction evidence="12 13">
        <text>L-threonine + hydrogencarbonate + ATP = L-threonylcarbamoyladenylate + diphosphate + H2O</text>
        <dbReference type="Rhea" id="RHEA:36407"/>
        <dbReference type="ChEBI" id="CHEBI:15377"/>
        <dbReference type="ChEBI" id="CHEBI:17544"/>
        <dbReference type="ChEBI" id="CHEBI:30616"/>
        <dbReference type="ChEBI" id="CHEBI:33019"/>
        <dbReference type="ChEBI" id="CHEBI:57926"/>
        <dbReference type="ChEBI" id="CHEBI:73682"/>
        <dbReference type="EC" id="2.7.7.87"/>
    </reaction>
</comment>
<evidence type="ECO:0000313" key="15">
    <source>
        <dbReference type="EMBL" id="MEM5502165.1"/>
    </source>
</evidence>
<accession>A0ABU9T7R6</accession>
<dbReference type="PANTHER" id="PTHR17490:SF16">
    <property type="entry name" value="THREONYLCARBAMOYL-AMP SYNTHASE"/>
    <property type="match status" value="1"/>
</dbReference>
<evidence type="ECO:0000256" key="7">
    <source>
        <dbReference type="ARBA" id="ARBA00022694"/>
    </source>
</evidence>
<sequence length="329" mass="34123">MKHENSDRILPATSDAMARALAILGNGGLVAVPTETVYGLAADATNGEAVAGIFSAKGRPQFNPLICHVSSLEMAQEYAVFDAASLALAEAFWPGPLTLVLPLKKDTKIHPLVTAGLDTIGLRFPKGLTAELIAQYGKPLAAPSANSSGKISPTTALAVYQSLGNKVDLILDDGPCAVGLESTIVKVSGGTATILRPGGVTLSDLQKMSHLNLLEAEANASIQAPGMMASHYAPNALMRLNADKLLEGEALLAFGPHRINGADKAVTMLNLSPSGDLIEAAANLFSMMSELDNSGVAKIAVEPITMSGIGVAINDRLKRAAAPRDSDHE</sequence>
<evidence type="ECO:0000256" key="8">
    <source>
        <dbReference type="ARBA" id="ARBA00022695"/>
    </source>
</evidence>
<dbReference type="RefSeq" id="WP_342848523.1">
    <property type="nucleotide sequence ID" value="NZ_JBBMQO010000006.1"/>
</dbReference>
<keyword evidence="7 13" id="KW-0819">tRNA processing</keyword>
<evidence type="ECO:0000256" key="3">
    <source>
        <dbReference type="ARBA" id="ARBA00012584"/>
    </source>
</evidence>
<evidence type="ECO:0000256" key="10">
    <source>
        <dbReference type="ARBA" id="ARBA00022840"/>
    </source>
</evidence>
<dbReference type="EC" id="2.7.7.87" evidence="3 13"/>
<evidence type="ECO:0000313" key="16">
    <source>
        <dbReference type="Proteomes" id="UP001477870"/>
    </source>
</evidence>
<dbReference type="InterPro" id="IPR050156">
    <property type="entry name" value="TC-AMP_synthase_SUA5"/>
</dbReference>
<name>A0ABU9T7R6_9HYPH</name>
<evidence type="ECO:0000256" key="12">
    <source>
        <dbReference type="ARBA" id="ARBA00048366"/>
    </source>
</evidence>
<dbReference type="InterPro" id="IPR010923">
    <property type="entry name" value="T(6)A37_SUA5"/>
</dbReference>
<dbReference type="InterPro" id="IPR005145">
    <property type="entry name" value="Sua5_C"/>
</dbReference>
<dbReference type="PIRSF" id="PIRSF004930">
    <property type="entry name" value="Tln_factor_SUA5"/>
    <property type="match status" value="1"/>
</dbReference>